<dbReference type="SUPFAM" id="SSF55874">
    <property type="entry name" value="ATPase domain of HSP90 chaperone/DNA topoisomerase II/histidine kinase"/>
    <property type="match status" value="1"/>
</dbReference>
<name>A0ABU9X1U8_9MICC</name>
<evidence type="ECO:0000313" key="2">
    <source>
        <dbReference type="Proteomes" id="UP001422074"/>
    </source>
</evidence>
<dbReference type="Pfam" id="PF13589">
    <property type="entry name" value="HATPase_c_3"/>
    <property type="match status" value="1"/>
</dbReference>
<comment type="caution">
    <text evidence="1">The sequence shown here is derived from an EMBL/GenBank/DDBJ whole genome shotgun (WGS) entry which is preliminary data.</text>
</comment>
<keyword evidence="2" id="KW-1185">Reference proteome</keyword>
<dbReference type="EMBL" id="JBDFRB010000013">
    <property type="protein sequence ID" value="MEN2745431.1"/>
    <property type="molecule type" value="Genomic_DNA"/>
</dbReference>
<dbReference type="RefSeq" id="WP_345885797.1">
    <property type="nucleotide sequence ID" value="NZ_JBDFRB010000013.1"/>
</dbReference>
<accession>A0ABU9X1U8</accession>
<keyword evidence="1" id="KW-0067">ATP-binding</keyword>
<dbReference type="GO" id="GO:0005524">
    <property type="term" value="F:ATP binding"/>
    <property type="evidence" value="ECO:0007669"/>
    <property type="project" value="UniProtKB-KW"/>
</dbReference>
<dbReference type="InterPro" id="IPR036890">
    <property type="entry name" value="HATPase_C_sf"/>
</dbReference>
<gene>
    <name evidence="1" type="ORF">ABCQ75_12925</name>
</gene>
<dbReference type="Proteomes" id="UP001422074">
    <property type="component" value="Unassembled WGS sequence"/>
</dbReference>
<dbReference type="Gene3D" id="3.30.565.10">
    <property type="entry name" value="Histidine kinase-like ATPase, C-terminal domain"/>
    <property type="match status" value="1"/>
</dbReference>
<sequence>MTTGVLLSHDIQLVPDPHLMESMRAVGYNLETAIADLVDNSITARAGAIDVLFSPEDDPYIAIVDDGVGMSRGEAQNAMRLAGVSSTGERDPRDLGRFGLGLKTASISQCRRVTLISKRGDSVHGFRWDLDYLVSTGSWSLQELDRDEIAGLPGMHVLDKHESGTMVLWTNLDRLTSATTDVSQTIDERMKLAREHLGLVFHRFLAGEHGAKLTISVNYRPIAGADPLLSQHTATQKGPVERIPIEGSVIEVRPFTLPHIAHLSEADRRRAQVGGTLRDSQGFYVYRALRLVIWGTWFRVSPKQELGKLARVRVDIPNTLDHLWHLDIKKSQAMPPPAIRNRLKGFADRIVAPSRRVHTYRGRSARVDTTRHLWDVIADRDVFRYEINRTHPALEALAATLDAEQLEAVETVLELVESNFPVDDVYNRIGQDEKHQPAGGVSSELERHGRRLWEAYRGRISADEFVDLMASSEPFVGDSAGRALLERIVAE</sequence>
<organism evidence="1 2">
    <name type="scientific">Sinomonas halotolerans</name>
    <dbReference type="NCBI Taxonomy" id="1644133"/>
    <lineage>
        <taxon>Bacteria</taxon>
        <taxon>Bacillati</taxon>
        <taxon>Actinomycetota</taxon>
        <taxon>Actinomycetes</taxon>
        <taxon>Micrococcales</taxon>
        <taxon>Micrococcaceae</taxon>
        <taxon>Sinomonas</taxon>
    </lineage>
</organism>
<reference evidence="1 2" key="1">
    <citation type="submission" date="2024-05" db="EMBL/GenBank/DDBJ databases">
        <title>Sinomonas sp. nov., isolated from a waste landfill.</title>
        <authorList>
            <person name="Zhao Y."/>
        </authorList>
    </citation>
    <scope>NUCLEOTIDE SEQUENCE [LARGE SCALE GENOMIC DNA]</scope>
    <source>
        <strain evidence="1 2">CCTCC AB2014300</strain>
    </source>
</reference>
<protein>
    <submittedName>
        <fullName evidence="1">ATP-binding protein</fullName>
    </submittedName>
</protein>
<keyword evidence="1" id="KW-0547">Nucleotide-binding</keyword>
<proteinExistence type="predicted"/>
<evidence type="ECO:0000313" key="1">
    <source>
        <dbReference type="EMBL" id="MEN2745431.1"/>
    </source>
</evidence>